<keyword evidence="4" id="KW-0677">Repeat</keyword>
<keyword evidence="19" id="KW-1185">Reference proteome</keyword>
<feature type="chain" id="PRO_5029587178" evidence="13">
    <location>
        <begin position="26"/>
        <end position="499"/>
    </location>
</feature>
<dbReference type="GeneID" id="581243"/>
<reference evidence="19" key="1">
    <citation type="submission" date="2015-02" db="EMBL/GenBank/DDBJ databases">
        <title>Genome sequencing for Strongylocentrotus purpuratus.</title>
        <authorList>
            <person name="Murali S."/>
            <person name="Liu Y."/>
            <person name="Vee V."/>
            <person name="English A."/>
            <person name="Wang M."/>
            <person name="Skinner E."/>
            <person name="Han Y."/>
            <person name="Muzny D.M."/>
            <person name="Worley K.C."/>
            <person name="Gibbs R.A."/>
        </authorList>
    </citation>
    <scope>NUCLEOTIDE SEQUENCE</scope>
</reference>
<dbReference type="RefSeq" id="XP_030838650.1">
    <property type="nucleotide sequence ID" value="XM_030982790.1"/>
</dbReference>
<dbReference type="InterPro" id="IPR002889">
    <property type="entry name" value="WSC_carb-bd"/>
</dbReference>
<evidence type="ECO:0000259" key="16">
    <source>
        <dbReference type="PROSITE" id="PS50923"/>
    </source>
</evidence>
<keyword evidence="2 12" id="KW-0812">Transmembrane</keyword>
<feature type="region of interest" description="Disordered" evidence="11">
    <location>
        <begin position="452"/>
        <end position="483"/>
    </location>
</feature>
<dbReference type="InterPro" id="IPR001190">
    <property type="entry name" value="SRCR"/>
</dbReference>
<accession>A0A7M7NPH1</accession>
<dbReference type="InterPro" id="IPR036772">
    <property type="entry name" value="SRCR-like_dom_sf"/>
</dbReference>
<evidence type="ECO:0000256" key="2">
    <source>
        <dbReference type="ARBA" id="ARBA00022692"/>
    </source>
</evidence>
<dbReference type="InterPro" id="IPR000859">
    <property type="entry name" value="CUB_dom"/>
</dbReference>
<feature type="transmembrane region" description="Helical" evidence="12">
    <location>
        <begin position="407"/>
        <end position="431"/>
    </location>
</feature>
<proteinExistence type="predicted"/>
<feature type="signal peptide" evidence="13">
    <location>
        <begin position="1"/>
        <end position="25"/>
    </location>
</feature>
<dbReference type="PRINTS" id="PR00258">
    <property type="entry name" value="SPERACTRCPTR"/>
</dbReference>
<evidence type="ECO:0000256" key="8">
    <source>
        <dbReference type="ARBA" id="ARBA00023180"/>
    </source>
</evidence>
<dbReference type="Gene3D" id="2.10.70.10">
    <property type="entry name" value="Complement Module, domain 1"/>
    <property type="match status" value="1"/>
</dbReference>
<feature type="compositionally biased region" description="Basic and acidic residues" evidence="11">
    <location>
        <begin position="455"/>
        <end position="472"/>
    </location>
</feature>
<dbReference type="PROSITE" id="PS51212">
    <property type="entry name" value="WSC"/>
    <property type="match status" value="1"/>
</dbReference>
<dbReference type="Gene3D" id="2.60.120.290">
    <property type="entry name" value="Spermadhesin, CUB domain"/>
    <property type="match status" value="1"/>
</dbReference>
<dbReference type="KEGG" id="spu:581243"/>
<feature type="domain" description="Sushi" evidence="16">
    <location>
        <begin position="338"/>
        <end position="394"/>
    </location>
</feature>
<evidence type="ECO:0000259" key="17">
    <source>
        <dbReference type="PROSITE" id="PS51212"/>
    </source>
</evidence>
<evidence type="ECO:0000256" key="3">
    <source>
        <dbReference type="ARBA" id="ARBA00022729"/>
    </source>
</evidence>
<feature type="domain" description="SRCR" evidence="15">
    <location>
        <begin position="31"/>
        <end position="133"/>
    </location>
</feature>
<evidence type="ECO:0000256" key="7">
    <source>
        <dbReference type="ARBA" id="ARBA00023157"/>
    </source>
</evidence>
<keyword evidence="7 9" id="KW-1015">Disulfide bond</keyword>
<feature type="disulfide bond" evidence="9">
    <location>
        <begin position="100"/>
        <end position="110"/>
    </location>
</feature>
<dbReference type="FunFam" id="3.10.250.10:FF:000016">
    <property type="entry name" value="Scavenger receptor cysteine-rich protein type 12"/>
    <property type="match status" value="1"/>
</dbReference>
<dbReference type="InParanoid" id="A0A7M7NPH1"/>
<name>A0A7M7NPH1_STRPU</name>
<comment type="subcellular location">
    <subcellularLocation>
        <location evidence="1">Membrane</location>
        <topology evidence="1">Single-pass membrane protein</topology>
    </subcellularLocation>
</comment>
<dbReference type="Proteomes" id="UP000007110">
    <property type="component" value="Unassembled WGS sequence"/>
</dbReference>
<dbReference type="SMART" id="SM00202">
    <property type="entry name" value="SR"/>
    <property type="match status" value="1"/>
</dbReference>
<organism evidence="18 19">
    <name type="scientific">Strongylocentrotus purpuratus</name>
    <name type="common">Purple sea urchin</name>
    <dbReference type="NCBI Taxonomy" id="7668"/>
    <lineage>
        <taxon>Eukaryota</taxon>
        <taxon>Metazoa</taxon>
        <taxon>Echinodermata</taxon>
        <taxon>Eleutherozoa</taxon>
        <taxon>Echinozoa</taxon>
        <taxon>Echinoidea</taxon>
        <taxon>Euechinoidea</taxon>
        <taxon>Echinacea</taxon>
        <taxon>Camarodonta</taxon>
        <taxon>Echinidea</taxon>
        <taxon>Strongylocentrotidae</taxon>
        <taxon>Strongylocentrotus</taxon>
    </lineage>
</organism>
<feature type="domain" description="WSC" evidence="17">
    <location>
        <begin position="134"/>
        <end position="229"/>
    </location>
</feature>
<evidence type="ECO:0000256" key="11">
    <source>
        <dbReference type="SAM" id="MobiDB-lite"/>
    </source>
</evidence>
<dbReference type="Gene3D" id="3.10.250.10">
    <property type="entry name" value="SRCR-like domain"/>
    <property type="match status" value="1"/>
</dbReference>
<reference evidence="18" key="2">
    <citation type="submission" date="2021-01" db="UniProtKB">
        <authorList>
            <consortium name="EnsemblMetazoa"/>
        </authorList>
    </citation>
    <scope>IDENTIFICATION</scope>
</reference>
<dbReference type="PROSITE" id="PS50287">
    <property type="entry name" value="SRCR_2"/>
    <property type="match status" value="1"/>
</dbReference>
<dbReference type="Pfam" id="PF00530">
    <property type="entry name" value="SRCR"/>
    <property type="match status" value="1"/>
</dbReference>
<dbReference type="InterPro" id="IPR000436">
    <property type="entry name" value="Sushi_SCR_CCP_dom"/>
</dbReference>
<evidence type="ECO:0000313" key="18">
    <source>
        <dbReference type="EnsemblMetazoa" id="XP_030838650"/>
    </source>
</evidence>
<evidence type="ECO:0000256" key="4">
    <source>
        <dbReference type="ARBA" id="ARBA00022737"/>
    </source>
</evidence>
<dbReference type="AlphaFoldDB" id="A0A7M7NPH1"/>
<comment type="caution">
    <text evidence="9">Lacks conserved residue(s) required for the propagation of feature annotation.</text>
</comment>
<dbReference type="EnsemblMetazoa" id="XM_030982790">
    <property type="protein sequence ID" value="XP_030838650"/>
    <property type="gene ID" value="LOC581243"/>
</dbReference>
<dbReference type="SUPFAM" id="SSF56487">
    <property type="entry name" value="SRCR-like"/>
    <property type="match status" value="1"/>
</dbReference>
<evidence type="ECO:0000256" key="6">
    <source>
        <dbReference type="ARBA" id="ARBA00023136"/>
    </source>
</evidence>
<keyword evidence="10" id="KW-0768">Sushi</keyword>
<protein>
    <submittedName>
        <fullName evidence="18">Uncharacterized protein</fullName>
    </submittedName>
</protein>
<keyword evidence="3 13" id="KW-0732">Signal</keyword>
<dbReference type="InterPro" id="IPR035976">
    <property type="entry name" value="Sushi/SCR/CCP_sf"/>
</dbReference>
<evidence type="ECO:0000256" key="9">
    <source>
        <dbReference type="PROSITE-ProRule" id="PRU00196"/>
    </source>
</evidence>
<evidence type="ECO:0000256" key="12">
    <source>
        <dbReference type="SAM" id="Phobius"/>
    </source>
</evidence>
<evidence type="ECO:0000256" key="1">
    <source>
        <dbReference type="ARBA" id="ARBA00004167"/>
    </source>
</evidence>
<dbReference type="SMART" id="SM00032">
    <property type="entry name" value="CCP"/>
    <property type="match status" value="1"/>
</dbReference>
<dbReference type="PROSITE" id="PS50923">
    <property type="entry name" value="SUSHI"/>
    <property type="match status" value="1"/>
</dbReference>
<dbReference type="SMART" id="SM00321">
    <property type="entry name" value="WSC"/>
    <property type="match status" value="1"/>
</dbReference>
<dbReference type="CDD" id="cd00033">
    <property type="entry name" value="CCP"/>
    <property type="match status" value="1"/>
</dbReference>
<feature type="domain" description="CUB" evidence="14">
    <location>
        <begin position="233"/>
        <end position="281"/>
    </location>
</feature>
<dbReference type="OrthoDB" id="536948at2759"/>
<dbReference type="PANTHER" id="PTHR19331:SF465">
    <property type="entry name" value="EGG PEPTIDE SPERACT RECEPTOR"/>
    <property type="match status" value="1"/>
</dbReference>
<evidence type="ECO:0000256" key="13">
    <source>
        <dbReference type="SAM" id="SignalP"/>
    </source>
</evidence>
<evidence type="ECO:0000259" key="14">
    <source>
        <dbReference type="PROSITE" id="PS01180"/>
    </source>
</evidence>
<dbReference type="OMA" id="HEYDMVD"/>
<dbReference type="SUPFAM" id="SSF57535">
    <property type="entry name" value="Complement control module/SCR domain"/>
    <property type="match status" value="1"/>
</dbReference>
<dbReference type="SUPFAM" id="SSF49854">
    <property type="entry name" value="Spermadhesin, CUB domain"/>
    <property type="match status" value="1"/>
</dbReference>
<evidence type="ECO:0000256" key="5">
    <source>
        <dbReference type="ARBA" id="ARBA00022989"/>
    </source>
</evidence>
<dbReference type="GO" id="GO:0016020">
    <property type="term" value="C:membrane"/>
    <property type="evidence" value="ECO:0007669"/>
    <property type="project" value="UniProtKB-SubCell"/>
</dbReference>
<dbReference type="InterPro" id="IPR035914">
    <property type="entry name" value="Sperma_CUB_dom_sf"/>
</dbReference>
<keyword evidence="5 12" id="KW-1133">Transmembrane helix</keyword>
<dbReference type="PROSITE" id="PS01180">
    <property type="entry name" value="CUB"/>
    <property type="match status" value="1"/>
</dbReference>
<dbReference type="PANTHER" id="PTHR19331">
    <property type="entry name" value="SCAVENGER RECEPTOR DOMAIN-CONTAINING"/>
    <property type="match status" value="1"/>
</dbReference>
<dbReference type="Pfam" id="PF00084">
    <property type="entry name" value="Sushi"/>
    <property type="match status" value="1"/>
</dbReference>
<sequence>MAHCENGIFLVVWMLLACHLQPGSCTDEGALQLLDGGTDYQGVLRIFHNAAWGTFCATGWDFNATQVACRQLGYPGAALSSIPFDIKAPNGDVWYQNVKCRGDEESLEDCQNEDGLSRAKCLQGAGLVKIQCQVSSYLGCIDVTEGSPALTGKSHPQENLSVVSCIEQCRKDGFPYAAVQAPSSCDCGTYGEKPAMRGGSHFDECNVSCPGENREICGGPAQASVYDVSQGSCGGKLVGKNISIVSPGFPGRYSAGYTCRWEATISGNSYTTIKMPVLSLFGGDQVVITYAGETRQVVAEDTFGEFVLDGVSKVVVLFTSESDSAGEGGFMLTLTDDSYCPPVDITNGSLVIDDVMYRPQDIVEVQCDHGFMPYRKYATCAKSGDWYPEPRCIVYNKWNSWEFRRTILFISLIAVCVLFLMFMLTICYLLCGDTKKKNEGQTFKSRYYGINTDSGEPHAHGGETSPSKEEYKAVGMEDAGEVDEEAREAVIPLASEVDV</sequence>
<keyword evidence="8" id="KW-0325">Glycoprotein</keyword>
<evidence type="ECO:0000313" key="19">
    <source>
        <dbReference type="Proteomes" id="UP000007110"/>
    </source>
</evidence>
<evidence type="ECO:0000256" key="10">
    <source>
        <dbReference type="PROSITE-ProRule" id="PRU00302"/>
    </source>
</evidence>
<dbReference type="Pfam" id="PF01822">
    <property type="entry name" value="WSC"/>
    <property type="match status" value="1"/>
</dbReference>
<keyword evidence="6 12" id="KW-0472">Membrane</keyword>
<evidence type="ECO:0000259" key="15">
    <source>
        <dbReference type="PROSITE" id="PS50287"/>
    </source>
</evidence>